<dbReference type="STRING" id="1792845.BC343_05530"/>
<accession>A0A1S9PFA0</accession>
<name>A0A1S9PFA0_9SPHI</name>
<gene>
    <name evidence="2" type="ORF">BC343_05530</name>
</gene>
<protein>
    <submittedName>
        <fullName evidence="2">Uncharacterized protein</fullName>
    </submittedName>
</protein>
<dbReference type="OrthoDB" id="9856863at2"/>
<dbReference type="AlphaFoldDB" id="A0A1S9PFA0"/>
<evidence type="ECO:0000256" key="1">
    <source>
        <dbReference type="SAM" id="Phobius"/>
    </source>
</evidence>
<keyword evidence="1" id="KW-0812">Transmembrane</keyword>
<dbReference type="Proteomes" id="UP000189739">
    <property type="component" value="Unassembled WGS sequence"/>
</dbReference>
<dbReference type="RefSeq" id="WP_078348375.1">
    <property type="nucleotide sequence ID" value="NZ_MBTF01000012.1"/>
</dbReference>
<reference evidence="2 3" key="1">
    <citation type="submission" date="2016-07" db="EMBL/GenBank/DDBJ databases">
        <title>Genomic analysis of zinc-resistant bacterium Mucilaginibacter pedocola TBZ30.</title>
        <authorList>
            <person name="Huang J."/>
            <person name="Tang J."/>
        </authorList>
    </citation>
    <scope>NUCLEOTIDE SEQUENCE [LARGE SCALE GENOMIC DNA]</scope>
    <source>
        <strain evidence="2 3">TBZ30</strain>
    </source>
</reference>
<keyword evidence="1" id="KW-1133">Transmembrane helix</keyword>
<sequence>MYYSREDEKAMFYTYGILGVVIGIAIYFCTQYNEKQVGHKLAVDGVSVYCNIDSVYEEPTGRQPIPHTLLSYNYQGSKHQLDIVFDAKWVPKGDTVILRRLTNNDAPSFMKVIGFRHQGVNIMR</sequence>
<feature type="transmembrane region" description="Helical" evidence="1">
    <location>
        <begin position="12"/>
        <end position="30"/>
    </location>
</feature>
<keyword evidence="3" id="KW-1185">Reference proteome</keyword>
<dbReference type="EMBL" id="MBTF01000012">
    <property type="protein sequence ID" value="OOQ59626.1"/>
    <property type="molecule type" value="Genomic_DNA"/>
</dbReference>
<proteinExistence type="predicted"/>
<keyword evidence="1" id="KW-0472">Membrane</keyword>
<comment type="caution">
    <text evidence="2">The sequence shown here is derived from an EMBL/GenBank/DDBJ whole genome shotgun (WGS) entry which is preliminary data.</text>
</comment>
<evidence type="ECO:0000313" key="3">
    <source>
        <dbReference type="Proteomes" id="UP000189739"/>
    </source>
</evidence>
<organism evidence="2 3">
    <name type="scientific">Mucilaginibacter pedocola</name>
    <dbReference type="NCBI Taxonomy" id="1792845"/>
    <lineage>
        <taxon>Bacteria</taxon>
        <taxon>Pseudomonadati</taxon>
        <taxon>Bacteroidota</taxon>
        <taxon>Sphingobacteriia</taxon>
        <taxon>Sphingobacteriales</taxon>
        <taxon>Sphingobacteriaceae</taxon>
        <taxon>Mucilaginibacter</taxon>
    </lineage>
</organism>
<evidence type="ECO:0000313" key="2">
    <source>
        <dbReference type="EMBL" id="OOQ59626.1"/>
    </source>
</evidence>